<proteinExistence type="predicted"/>
<feature type="transmembrane region" description="Helical" evidence="8">
    <location>
        <begin position="50"/>
        <end position="73"/>
    </location>
</feature>
<dbReference type="CDD" id="cd00130">
    <property type="entry name" value="PAS"/>
    <property type="match status" value="1"/>
</dbReference>
<dbReference type="EMBL" id="JYNZ01000002">
    <property type="protein sequence ID" value="KXK27238.1"/>
    <property type="molecule type" value="Genomic_DNA"/>
</dbReference>
<dbReference type="InterPro" id="IPR000700">
    <property type="entry name" value="PAS-assoc_C"/>
</dbReference>
<dbReference type="PANTHER" id="PTHR45453">
    <property type="entry name" value="PHOSPHATE REGULON SENSOR PROTEIN PHOR"/>
    <property type="match status" value="1"/>
</dbReference>
<dbReference type="Pfam" id="PF00989">
    <property type="entry name" value="PAS"/>
    <property type="match status" value="1"/>
</dbReference>
<evidence type="ECO:0000256" key="4">
    <source>
        <dbReference type="ARBA" id="ARBA00022679"/>
    </source>
</evidence>
<evidence type="ECO:0000256" key="2">
    <source>
        <dbReference type="ARBA" id="ARBA00012438"/>
    </source>
</evidence>
<reference evidence="12 13" key="1">
    <citation type="submission" date="2015-02" db="EMBL/GenBank/DDBJ databases">
        <title>Improved understanding of the partial-nitritation anammox process through 23 genomes representing the majority of the microbial community.</title>
        <authorList>
            <person name="Speth D.R."/>
            <person name="In T Zandt M."/>
            <person name="Guerrero Cruz S."/>
            <person name="Jetten M.S."/>
            <person name="Dutilh B.E."/>
        </authorList>
    </citation>
    <scope>NUCLEOTIDE SEQUENCE [LARGE SCALE GENOMIC DNA]</scope>
    <source>
        <strain evidence="12">OLB20</strain>
    </source>
</reference>
<dbReference type="InterPro" id="IPR004358">
    <property type="entry name" value="Sig_transdc_His_kin-like_C"/>
</dbReference>
<dbReference type="InterPro" id="IPR013767">
    <property type="entry name" value="PAS_fold"/>
</dbReference>
<keyword evidence="3" id="KW-0597">Phosphoprotein</keyword>
<dbReference type="InterPro" id="IPR036097">
    <property type="entry name" value="HisK_dim/P_sf"/>
</dbReference>
<dbReference type="SMART" id="SM00091">
    <property type="entry name" value="PAS"/>
    <property type="match status" value="1"/>
</dbReference>
<dbReference type="PROSITE" id="PS50112">
    <property type="entry name" value="PAS"/>
    <property type="match status" value="1"/>
</dbReference>
<feature type="domain" description="Histidine kinase" evidence="9">
    <location>
        <begin position="336"/>
        <end position="556"/>
    </location>
</feature>
<protein>
    <recommendedName>
        <fullName evidence="2">histidine kinase</fullName>
        <ecNumber evidence="2">2.7.13.3</ecNumber>
    </recommendedName>
</protein>
<dbReference type="GO" id="GO:0000155">
    <property type="term" value="F:phosphorelay sensor kinase activity"/>
    <property type="evidence" value="ECO:0007669"/>
    <property type="project" value="InterPro"/>
</dbReference>
<comment type="caution">
    <text evidence="12">The sequence shown here is derived from an EMBL/GenBank/DDBJ whole genome shotgun (WGS) entry which is preliminary data.</text>
</comment>
<dbReference type="SMART" id="SM00387">
    <property type="entry name" value="HATPase_c"/>
    <property type="match status" value="1"/>
</dbReference>
<keyword evidence="8" id="KW-0812">Transmembrane</keyword>
<dbReference type="InterPro" id="IPR000014">
    <property type="entry name" value="PAS"/>
</dbReference>
<evidence type="ECO:0000256" key="6">
    <source>
        <dbReference type="ARBA" id="ARBA00023012"/>
    </source>
</evidence>
<dbReference type="PROSITE" id="PS50109">
    <property type="entry name" value="HIS_KIN"/>
    <property type="match status" value="1"/>
</dbReference>
<name>A0A136M004_9BACT</name>
<dbReference type="EC" id="2.7.13.3" evidence="2"/>
<keyword evidence="8" id="KW-1133">Transmembrane helix</keyword>
<evidence type="ECO:0000256" key="8">
    <source>
        <dbReference type="SAM" id="Phobius"/>
    </source>
</evidence>
<dbReference type="FunFam" id="3.30.565.10:FF:000006">
    <property type="entry name" value="Sensor histidine kinase WalK"/>
    <property type="match status" value="1"/>
</dbReference>
<dbReference type="InterPro" id="IPR035965">
    <property type="entry name" value="PAS-like_dom_sf"/>
</dbReference>
<feature type="domain" description="PAC" evidence="11">
    <location>
        <begin position="280"/>
        <end position="332"/>
    </location>
</feature>
<evidence type="ECO:0000259" key="9">
    <source>
        <dbReference type="PROSITE" id="PS50109"/>
    </source>
</evidence>
<dbReference type="SMART" id="SM00388">
    <property type="entry name" value="HisKA"/>
    <property type="match status" value="1"/>
</dbReference>
<dbReference type="InterPro" id="IPR003594">
    <property type="entry name" value="HATPase_dom"/>
</dbReference>
<dbReference type="GO" id="GO:0016036">
    <property type="term" value="P:cellular response to phosphate starvation"/>
    <property type="evidence" value="ECO:0007669"/>
    <property type="project" value="TreeGrafter"/>
</dbReference>
<dbReference type="GO" id="GO:0005886">
    <property type="term" value="C:plasma membrane"/>
    <property type="evidence" value="ECO:0007669"/>
    <property type="project" value="TreeGrafter"/>
</dbReference>
<evidence type="ECO:0000256" key="5">
    <source>
        <dbReference type="ARBA" id="ARBA00022777"/>
    </source>
</evidence>
<gene>
    <name evidence="12" type="primary">phoR_1</name>
    <name evidence="12" type="ORF">TR69_WS6001000111</name>
</gene>
<feature type="transmembrane region" description="Helical" evidence="8">
    <location>
        <begin position="26"/>
        <end position="44"/>
    </location>
</feature>
<dbReference type="InterPro" id="IPR036890">
    <property type="entry name" value="HATPase_C_sf"/>
</dbReference>
<dbReference type="InterPro" id="IPR050351">
    <property type="entry name" value="BphY/WalK/GraS-like"/>
</dbReference>
<keyword evidence="5" id="KW-0418">Kinase</keyword>
<dbReference type="STRING" id="1617426.TR69_WS6001000111"/>
<dbReference type="SUPFAM" id="SSF47384">
    <property type="entry name" value="Homodimeric domain of signal transducing histidine kinase"/>
    <property type="match status" value="1"/>
</dbReference>
<dbReference type="InterPro" id="IPR005467">
    <property type="entry name" value="His_kinase_dom"/>
</dbReference>
<evidence type="ECO:0000313" key="13">
    <source>
        <dbReference type="Proteomes" id="UP000070457"/>
    </source>
</evidence>
<dbReference type="Gene3D" id="3.30.450.20">
    <property type="entry name" value="PAS domain"/>
    <property type="match status" value="1"/>
</dbReference>
<feature type="transmembrane region" description="Helical" evidence="8">
    <location>
        <begin position="80"/>
        <end position="97"/>
    </location>
</feature>
<comment type="catalytic activity">
    <reaction evidence="1">
        <text>ATP + protein L-histidine = ADP + protein N-phospho-L-histidine.</text>
        <dbReference type="EC" id="2.7.13.3"/>
    </reaction>
</comment>
<keyword evidence="6" id="KW-0902">Two-component regulatory system</keyword>
<dbReference type="NCBIfam" id="TIGR00229">
    <property type="entry name" value="sensory_box"/>
    <property type="match status" value="1"/>
</dbReference>
<sequence length="562" mass="62402">MKQNNQTEADLHSQIEKSIDSLRRNLVVSMLLVGTLVSTVFAVLNFLDNSILLGVAETVVSILLLSMLMVILITNSISGPRWVISVILLGITALLVAQGGLAGVGLFWLFGFPAMFFLMWERKLGNIWLVVMVIIPAIFIILNLTGVFEGYYKPINLIQFIGSFLLAWLFAYVYQMLQDRQRDLLEKNANKQAMLAESAFKQRKQLQAVLNSIGDGVIVMDAKRHIILANPVAQTLTGYSEEELLERPFSEALKFIDDRTGAPVTEFLETVFVSGKMTTLDFHTSLIRKDGSRMAVGDSAAPILNNDGIVTGGIIVFRDNTREREVDTMKTEFVSLASHQLQTPITELQYLLELLKDRKLLEGDMDVDELVSKAYEVSQSMSHLVSDLLDVSRIETGRKFTVNMKPVVLNQFLTETAEGLKGQAAKRNIRIEVLLPAEEITVNADAGKLGEVVSNLLSNALKYSHPESEVQLRLTQREDVAVIEVEDHGIGIPREQQGSIFTKLFRAENAVKSDIEGTGLGLYIAKAITEAHGGKLFFESVENERTVFTLELPVHQEPAAHA</sequence>
<evidence type="ECO:0000259" key="10">
    <source>
        <dbReference type="PROSITE" id="PS50112"/>
    </source>
</evidence>
<evidence type="ECO:0000313" key="12">
    <source>
        <dbReference type="EMBL" id="KXK27238.1"/>
    </source>
</evidence>
<keyword evidence="4 12" id="KW-0808">Transferase</keyword>
<feature type="transmembrane region" description="Helical" evidence="8">
    <location>
        <begin position="154"/>
        <end position="174"/>
    </location>
</feature>
<accession>A0A136M004</accession>
<dbReference type="CDD" id="cd00075">
    <property type="entry name" value="HATPase"/>
    <property type="match status" value="1"/>
</dbReference>
<dbReference type="PROSITE" id="PS50113">
    <property type="entry name" value="PAC"/>
    <property type="match status" value="1"/>
</dbReference>
<dbReference type="InterPro" id="IPR003661">
    <property type="entry name" value="HisK_dim/P_dom"/>
</dbReference>
<dbReference type="AlphaFoldDB" id="A0A136M004"/>
<dbReference type="Proteomes" id="UP000070457">
    <property type="component" value="Unassembled WGS sequence"/>
</dbReference>
<dbReference type="Pfam" id="PF20966">
    <property type="entry name" value="MASE6"/>
    <property type="match status" value="1"/>
</dbReference>
<dbReference type="InterPro" id="IPR048435">
    <property type="entry name" value="MASE6"/>
</dbReference>
<evidence type="ECO:0000256" key="1">
    <source>
        <dbReference type="ARBA" id="ARBA00000085"/>
    </source>
</evidence>
<dbReference type="CDD" id="cd00082">
    <property type="entry name" value="HisKA"/>
    <property type="match status" value="1"/>
</dbReference>
<keyword evidence="7 8" id="KW-0472">Membrane</keyword>
<evidence type="ECO:0000256" key="3">
    <source>
        <dbReference type="ARBA" id="ARBA00022553"/>
    </source>
</evidence>
<dbReference type="Gene3D" id="1.10.287.130">
    <property type="match status" value="1"/>
</dbReference>
<evidence type="ECO:0000259" key="11">
    <source>
        <dbReference type="PROSITE" id="PS50113"/>
    </source>
</evidence>
<feature type="transmembrane region" description="Helical" evidence="8">
    <location>
        <begin position="127"/>
        <end position="148"/>
    </location>
</feature>
<dbReference type="GO" id="GO:0004721">
    <property type="term" value="F:phosphoprotein phosphatase activity"/>
    <property type="evidence" value="ECO:0007669"/>
    <property type="project" value="TreeGrafter"/>
</dbReference>
<dbReference type="PANTHER" id="PTHR45453:SF1">
    <property type="entry name" value="PHOSPHATE REGULON SENSOR PROTEIN PHOR"/>
    <property type="match status" value="1"/>
</dbReference>
<dbReference type="Gene3D" id="3.30.565.10">
    <property type="entry name" value="Histidine kinase-like ATPase, C-terminal domain"/>
    <property type="match status" value="1"/>
</dbReference>
<feature type="domain" description="PAS" evidence="10">
    <location>
        <begin position="202"/>
        <end position="275"/>
    </location>
</feature>
<dbReference type="Pfam" id="PF00512">
    <property type="entry name" value="HisKA"/>
    <property type="match status" value="1"/>
</dbReference>
<dbReference type="PRINTS" id="PR00344">
    <property type="entry name" value="BCTRLSENSOR"/>
</dbReference>
<evidence type="ECO:0000256" key="7">
    <source>
        <dbReference type="ARBA" id="ARBA00023136"/>
    </source>
</evidence>
<dbReference type="SUPFAM" id="SSF55785">
    <property type="entry name" value="PYP-like sensor domain (PAS domain)"/>
    <property type="match status" value="1"/>
</dbReference>
<organism evidence="12 13">
    <name type="scientific">candidate division WS6 bacterium OLB20</name>
    <dbReference type="NCBI Taxonomy" id="1617426"/>
    <lineage>
        <taxon>Bacteria</taxon>
        <taxon>Candidatus Dojkabacteria</taxon>
    </lineage>
</organism>
<dbReference type="Pfam" id="PF02518">
    <property type="entry name" value="HATPase_c"/>
    <property type="match status" value="1"/>
</dbReference>
<dbReference type="SUPFAM" id="SSF55874">
    <property type="entry name" value="ATPase domain of HSP90 chaperone/DNA topoisomerase II/histidine kinase"/>
    <property type="match status" value="1"/>
</dbReference>